<dbReference type="InterPro" id="IPR001080">
    <property type="entry name" value="3Fe4S_ferredoxin"/>
</dbReference>
<keyword evidence="2 8" id="KW-0813">Transport</keyword>
<keyword evidence="5 8" id="KW-0408">Iron</keyword>
<keyword evidence="6 8" id="KW-0411">Iron-sulfur</keyword>
<dbReference type="GO" id="GO:0009055">
    <property type="term" value="F:electron transfer activity"/>
    <property type="evidence" value="ECO:0007669"/>
    <property type="project" value="UniProtKB-UniRule"/>
</dbReference>
<dbReference type="HOGENOM" id="CLU_139698_6_3_11"/>
<evidence type="ECO:0000259" key="9">
    <source>
        <dbReference type="PROSITE" id="PS51379"/>
    </source>
</evidence>
<evidence type="ECO:0000256" key="7">
    <source>
        <dbReference type="ARBA" id="ARBA00023291"/>
    </source>
</evidence>
<dbReference type="RefSeq" id="WP_013423172.1">
    <property type="nucleotide sequence ID" value="NC_014666.1"/>
</dbReference>
<dbReference type="Pfam" id="PF13459">
    <property type="entry name" value="Fer4_15"/>
    <property type="match status" value="1"/>
</dbReference>
<dbReference type="KEGG" id="fri:FraEuI1c_2003"/>
<evidence type="ECO:0000313" key="10">
    <source>
        <dbReference type="EMBL" id="ADP80053.1"/>
    </source>
</evidence>
<dbReference type="OrthoDB" id="9803319at2"/>
<evidence type="ECO:0000256" key="6">
    <source>
        <dbReference type="ARBA" id="ARBA00023014"/>
    </source>
</evidence>
<evidence type="ECO:0000313" key="11">
    <source>
        <dbReference type="Proteomes" id="UP000002484"/>
    </source>
</evidence>
<accession>E3IV33</accession>
<dbReference type="PROSITE" id="PS51379">
    <property type="entry name" value="4FE4S_FER_2"/>
    <property type="match status" value="1"/>
</dbReference>
<dbReference type="PANTHER" id="PTHR36923:SF3">
    <property type="entry name" value="FERREDOXIN"/>
    <property type="match status" value="1"/>
</dbReference>
<evidence type="ECO:0000256" key="8">
    <source>
        <dbReference type="RuleBase" id="RU368020"/>
    </source>
</evidence>
<dbReference type="InterPro" id="IPR051269">
    <property type="entry name" value="Fe-S_cluster_ET"/>
</dbReference>
<keyword evidence="11" id="KW-1185">Reference proteome</keyword>
<organism evidence="10 11">
    <name type="scientific">Pseudofrankia inefficax (strain DSM 45817 / CECT 9037 / DDB 130130 / EuI1c)</name>
    <name type="common">Frankia inefficax</name>
    <dbReference type="NCBI Taxonomy" id="298654"/>
    <lineage>
        <taxon>Bacteria</taxon>
        <taxon>Bacillati</taxon>
        <taxon>Actinomycetota</taxon>
        <taxon>Actinomycetes</taxon>
        <taxon>Frankiales</taxon>
        <taxon>Frankiaceae</taxon>
        <taxon>Pseudofrankia</taxon>
    </lineage>
</organism>
<keyword evidence="4 8" id="KW-0249">Electron transport</keyword>
<dbReference type="EMBL" id="CP002299">
    <property type="protein sequence ID" value="ADP80053.1"/>
    <property type="molecule type" value="Genomic_DNA"/>
</dbReference>
<dbReference type="GO" id="GO:0005506">
    <property type="term" value="F:iron ion binding"/>
    <property type="evidence" value="ECO:0007669"/>
    <property type="project" value="UniProtKB-UniRule"/>
</dbReference>
<evidence type="ECO:0000256" key="4">
    <source>
        <dbReference type="ARBA" id="ARBA00022982"/>
    </source>
</evidence>
<evidence type="ECO:0000256" key="1">
    <source>
        <dbReference type="ARBA" id="ARBA00001927"/>
    </source>
</evidence>
<comment type="cofactor">
    <cofactor evidence="1">
        <name>[3Fe-4S] cluster</name>
        <dbReference type="ChEBI" id="CHEBI:21137"/>
    </cofactor>
</comment>
<evidence type="ECO:0000256" key="2">
    <source>
        <dbReference type="ARBA" id="ARBA00022448"/>
    </source>
</evidence>
<protein>
    <recommendedName>
        <fullName evidence="8">Ferredoxin</fullName>
    </recommendedName>
</protein>
<dbReference type="GO" id="GO:0051538">
    <property type="term" value="F:3 iron, 4 sulfur cluster binding"/>
    <property type="evidence" value="ECO:0007669"/>
    <property type="project" value="UniProtKB-KW"/>
</dbReference>
<dbReference type="STRING" id="298654.FraEuI1c_2003"/>
<dbReference type="Proteomes" id="UP000002484">
    <property type="component" value="Chromosome"/>
</dbReference>
<name>E3IV33_PSEI1</name>
<dbReference type="PANTHER" id="PTHR36923">
    <property type="entry name" value="FERREDOXIN"/>
    <property type="match status" value="1"/>
</dbReference>
<dbReference type="SUPFAM" id="SSF54862">
    <property type="entry name" value="4Fe-4S ferredoxins"/>
    <property type="match status" value="1"/>
</dbReference>
<sequence>MSGSRDATREWRVEVDRNRCLGTGACVYAAPSIFDLVDGVATVIGPVDGTDEALADIVAECPTEALRLVRSGD</sequence>
<dbReference type="AlphaFoldDB" id="E3IV33"/>
<dbReference type="InParanoid" id="E3IV33"/>
<keyword evidence="3 8" id="KW-0479">Metal-binding</keyword>
<dbReference type="PRINTS" id="PR00352">
    <property type="entry name" value="3FE4SFRDOXIN"/>
</dbReference>
<comment type="function">
    <text evidence="8">Ferredoxins are iron-sulfur proteins that transfer electrons in a wide variety of metabolic reactions.</text>
</comment>
<gene>
    <name evidence="10" type="ordered locus">FraEuI1c_2003</name>
</gene>
<reference evidence="10 11" key="1">
    <citation type="submission" date="2010-10" db="EMBL/GenBank/DDBJ databases">
        <title>Complete sequence of Frankia sp. EuI1c.</title>
        <authorList>
            <consortium name="US DOE Joint Genome Institute"/>
            <person name="Lucas S."/>
            <person name="Copeland A."/>
            <person name="Lapidus A."/>
            <person name="Cheng J.-F."/>
            <person name="Bruce D."/>
            <person name="Goodwin L."/>
            <person name="Pitluck S."/>
            <person name="Chertkov O."/>
            <person name="Detter J.C."/>
            <person name="Han C."/>
            <person name="Tapia R."/>
            <person name="Land M."/>
            <person name="Hauser L."/>
            <person name="Jeffries C."/>
            <person name="Kyrpides N."/>
            <person name="Ivanova N."/>
            <person name="Mikhailova N."/>
            <person name="Beauchemin N."/>
            <person name="Sen A."/>
            <person name="Sur S.A."/>
            <person name="Gtari M."/>
            <person name="Wall L."/>
            <person name="Tisa L."/>
            <person name="Woyke T."/>
        </authorList>
    </citation>
    <scope>NUCLEOTIDE SEQUENCE [LARGE SCALE GENOMIC DNA]</scope>
    <source>
        <strain evidence="11">DSM 45817 / CECT 9037 / EuI1c</strain>
    </source>
</reference>
<keyword evidence="7" id="KW-0003">3Fe-4S</keyword>
<dbReference type="InterPro" id="IPR017896">
    <property type="entry name" value="4Fe4S_Fe-S-bd"/>
</dbReference>
<evidence type="ECO:0000256" key="5">
    <source>
        <dbReference type="ARBA" id="ARBA00023004"/>
    </source>
</evidence>
<evidence type="ECO:0000256" key="3">
    <source>
        <dbReference type="ARBA" id="ARBA00022723"/>
    </source>
</evidence>
<dbReference type="Gene3D" id="3.30.70.20">
    <property type="match status" value="1"/>
</dbReference>
<proteinExistence type="predicted"/>
<feature type="domain" description="4Fe-4S ferredoxin-type" evidence="9">
    <location>
        <begin position="11"/>
        <end position="39"/>
    </location>
</feature>